<dbReference type="Gene3D" id="2.60.120.260">
    <property type="entry name" value="Galactose-binding domain-like"/>
    <property type="match status" value="1"/>
</dbReference>
<dbReference type="PROSITE" id="PS51257">
    <property type="entry name" value="PROKAR_LIPOPROTEIN"/>
    <property type="match status" value="1"/>
</dbReference>
<dbReference type="InterPro" id="IPR032527">
    <property type="entry name" value="DUF4959"/>
</dbReference>
<protein>
    <recommendedName>
        <fullName evidence="7">F5/8 type C domain-containing protein</fullName>
    </recommendedName>
</protein>
<dbReference type="AlphaFoldDB" id="A0A1G6L345"/>
<dbReference type="InterPro" id="IPR008979">
    <property type="entry name" value="Galactose-bd-like_sf"/>
</dbReference>
<feature type="domain" description="DUF4959" evidence="2">
    <location>
        <begin position="18"/>
        <end position="122"/>
    </location>
</feature>
<feature type="chain" id="PRO_5011597055" description="F5/8 type C domain-containing protein" evidence="1">
    <location>
        <begin position="24"/>
        <end position="399"/>
    </location>
</feature>
<keyword evidence="1" id="KW-0732">Signal</keyword>
<proteinExistence type="predicted"/>
<evidence type="ECO:0000259" key="2">
    <source>
        <dbReference type="Pfam" id="PF16323"/>
    </source>
</evidence>
<feature type="domain" description="DUF5126" evidence="4">
    <location>
        <begin position="123"/>
        <end position="225"/>
    </location>
</feature>
<feature type="domain" description="DUF5000" evidence="3">
    <location>
        <begin position="259"/>
        <end position="396"/>
    </location>
</feature>
<evidence type="ECO:0000313" key="6">
    <source>
        <dbReference type="Proteomes" id="UP000198757"/>
    </source>
</evidence>
<evidence type="ECO:0008006" key="7">
    <source>
        <dbReference type="Google" id="ProtNLM"/>
    </source>
</evidence>
<evidence type="ECO:0000256" key="1">
    <source>
        <dbReference type="SAM" id="SignalP"/>
    </source>
</evidence>
<dbReference type="Pfam" id="PF17166">
    <property type="entry name" value="DUF5126"/>
    <property type="match status" value="1"/>
</dbReference>
<dbReference type="SUPFAM" id="SSF49785">
    <property type="entry name" value="Galactose-binding domain-like"/>
    <property type="match status" value="1"/>
</dbReference>
<evidence type="ECO:0000259" key="3">
    <source>
        <dbReference type="Pfam" id="PF16391"/>
    </source>
</evidence>
<dbReference type="EMBL" id="FMZO01000002">
    <property type="protein sequence ID" value="SDC37076.1"/>
    <property type="molecule type" value="Genomic_DNA"/>
</dbReference>
<dbReference type="RefSeq" id="WP_090388814.1">
    <property type="nucleotide sequence ID" value="NZ_FMZO01000002.1"/>
</dbReference>
<name>A0A1G6L345_NIADE</name>
<gene>
    <name evidence="5" type="ORF">SAMN04487894_102183</name>
</gene>
<dbReference type="OrthoDB" id="621114at2"/>
<accession>A0A1G6L345</accession>
<evidence type="ECO:0000313" key="5">
    <source>
        <dbReference type="EMBL" id="SDC37076.1"/>
    </source>
</evidence>
<dbReference type="InterPro" id="IPR033431">
    <property type="entry name" value="DUF5126"/>
</dbReference>
<keyword evidence="6" id="KW-1185">Reference proteome</keyword>
<dbReference type="Proteomes" id="UP000198757">
    <property type="component" value="Unassembled WGS sequence"/>
</dbReference>
<dbReference type="Pfam" id="PF16323">
    <property type="entry name" value="DUF4959"/>
    <property type="match status" value="1"/>
</dbReference>
<reference evidence="6" key="1">
    <citation type="submission" date="2016-10" db="EMBL/GenBank/DDBJ databases">
        <authorList>
            <person name="Varghese N."/>
            <person name="Submissions S."/>
        </authorList>
    </citation>
    <scope>NUCLEOTIDE SEQUENCE [LARGE SCALE GENOMIC DNA]</scope>
    <source>
        <strain evidence="6">DSM 25811 / CCM 8410 / LMG 26954 / E90</strain>
    </source>
</reference>
<dbReference type="STRING" id="1285928.SAMN04487894_102183"/>
<dbReference type="InterPro" id="IPR032164">
    <property type="entry name" value="DUF5000"/>
</dbReference>
<sequence length="399" mass="44367">MRRKYWVQALLALLILAGCGKEAVYNYTDPGAPAPAPITDIQVVPTPGGGYILYKLPVDPNLSYVKAEYELQPGVKSETKTSIFNDTLKITGFGDTRERTISVYSVGKNEKRSEPVTVHLTPLTPPVASVFNSLVVAPAFGGVSVKYENPTGTNLVTTLLYDSTGNGTWKEVRSYYSAATTGVFSVRGFDATPHRFAVYLRDRWNNHSDSLQKMITPLFEQFIPKNTWKALYLPNDGYQYVESFSLPHVYDGIWGSGRYDGIFASRHTLDIPQWITLDLGVTIRFSRMKVWHYFESPFAGASVRAFEIWGSNNPAADGSWDSWTKLSSFEFVKPSGLPQGQVTADDINYSVTNGGDFDFPVDLQGTYRYVRFKTVATYASSGPIGQVVLPEISFWGVIQ</sequence>
<dbReference type="Pfam" id="PF16391">
    <property type="entry name" value="DUF5000"/>
    <property type="match status" value="1"/>
</dbReference>
<evidence type="ECO:0000259" key="4">
    <source>
        <dbReference type="Pfam" id="PF17166"/>
    </source>
</evidence>
<organism evidence="5 6">
    <name type="scientific">Niabella drilacis (strain DSM 25811 / CCM 8410 / CCUG 62505 / LMG 26954 / E90)</name>
    <dbReference type="NCBI Taxonomy" id="1285928"/>
    <lineage>
        <taxon>Bacteria</taxon>
        <taxon>Pseudomonadati</taxon>
        <taxon>Bacteroidota</taxon>
        <taxon>Chitinophagia</taxon>
        <taxon>Chitinophagales</taxon>
        <taxon>Chitinophagaceae</taxon>
        <taxon>Niabella</taxon>
    </lineage>
</organism>
<feature type="signal peptide" evidence="1">
    <location>
        <begin position="1"/>
        <end position="23"/>
    </location>
</feature>